<dbReference type="Proteomes" id="UP001589887">
    <property type="component" value="Unassembled WGS sequence"/>
</dbReference>
<dbReference type="RefSeq" id="WP_394319193.1">
    <property type="nucleotide sequence ID" value="NZ_JBHMQV010000009.1"/>
</dbReference>
<accession>A0ABV6TG30</accession>
<comment type="caution">
    <text evidence="1">The sequence shown here is derived from an EMBL/GenBank/DDBJ whole genome shotgun (WGS) entry which is preliminary data.</text>
</comment>
<gene>
    <name evidence="1" type="ORF">ACFH04_13640</name>
</gene>
<keyword evidence="2" id="KW-1185">Reference proteome</keyword>
<evidence type="ECO:0000313" key="2">
    <source>
        <dbReference type="Proteomes" id="UP001589887"/>
    </source>
</evidence>
<protein>
    <submittedName>
        <fullName evidence="1">Uncharacterized protein</fullName>
    </submittedName>
</protein>
<proteinExistence type="predicted"/>
<name>A0ABV6TG30_9ACTN</name>
<reference evidence="1 2" key="1">
    <citation type="submission" date="2024-09" db="EMBL/GenBank/DDBJ databases">
        <authorList>
            <person name="Sun Q."/>
            <person name="Mori K."/>
        </authorList>
    </citation>
    <scope>NUCLEOTIDE SEQUENCE [LARGE SCALE GENOMIC DNA]</scope>
    <source>
        <strain evidence="1 2">JCM 4557</strain>
    </source>
</reference>
<organism evidence="1 2">
    <name type="scientific">Streptomyces noboritoensis</name>
    <dbReference type="NCBI Taxonomy" id="67337"/>
    <lineage>
        <taxon>Bacteria</taxon>
        <taxon>Bacillati</taxon>
        <taxon>Actinomycetota</taxon>
        <taxon>Actinomycetes</taxon>
        <taxon>Kitasatosporales</taxon>
        <taxon>Streptomycetaceae</taxon>
        <taxon>Streptomyces</taxon>
    </lineage>
</organism>
<evidence type="ECO:0000313" key="1">
    <source>
        <dbReference type="EMBL" id="MFC0844742.1"/>
    </source>
</evidence>
<dbReference type="EMBL" id="JBHMQV010000009">
    <property type="protein sequence ID" value="MFC0844742.1"/>
    <property type="molecule type" value="Genomic_DNA"/>
</dbReference>
<sequence>MTDGASTGSMGVVTCAVSVRDGLCLQGSSRVRVGHHAEEYDTSPRINVVCPAR</sequence>